<dbReference type="Proteomes" id="UP001596035">
    <property type="component" value="Unassembled WGS sequence"/>
</dbReference>
<sequence length="69" mass="6929">MRVEPKGAIALKSTVSVRTAVVLLLAVLASVVAGLLTYWSGTNLPVAFLAGGSAFAVVFPLADSVVGDA</sequence>
<evidence type="ECO:0000256" key="1">
    <source>
        <dbReference type="SAM" id="Phobius"/>
    </source>
</evidence>
<dbReference type="EMBL" id="JBHSKN010000007">
    <property type="protein sequence ID" value="MFC5239559.1"/>
    <property type="molecule type" value="Genomic_DNA"/>
</dbReference>
<accession>A0ABW0DPJ3</accession>
<name>A0ABW0DPJ3_9ACTN</name>
<keyword evidence="1" id="KW-0472">Membrane</keyword>
<evidence type="ECO:0000313" key="3">
    <source>
        <dbReference type="Proteomes" id="UP001596035"/>
    </source>
</evidence>
<feature type="transmembrane region" description="Helical" evidence="1">
    <location>
        <begin position="21"/>
        <end position="40"/>
    </location>
</feature>
<organism evidence="2 3">
    <name type="scientific">Streptomyces atrovirens</name>
    <dbReference type="NCBI Taxonomy" id="285556"/>
    <lineage>
        <taxon>Bacteria</taxon>
        <taxon>Bacillati</taxon>
        <taxon>Actinomycetota</taxon>
        <taxon>Actinomycetes</taxon>
        <taxon>Kitasatosporales</taxon>
        <taxon>Streptomycetaceae</taxon>
        <taxon>Streptomyces</taxon>
    </lineage>
</organism>
<dbReference type="RefSeq" id="WP_344566383.1">
    <property type="nucleotide sequence ID" value="NZ_BAAATG010000050.1"/>
</dbReference>
<keyword evidence="3" id="KW-1185">Reference proteome</keyword>
<comment type="caution">
    <text evidence="2">The sequence shown here is derived from an EMBL/GenBank/DDBJ whole genome shotgun (WGS) entry which is preliminary data.</text>
</comment>
<reference evidence="3" key="1">
    <citation type="journal article" date="2019" name="Int. J. Syst. Evol. Microbiol.">
        <title>The Global Catalogue of Microorganisms (GCM) 10K type strain sequencing project: providing services to taxonomists for standard genome sequencing and annotation.</title>
        <authorList>
            <consortium name="The Broad Institute Genomics Platform"/>
            <consortium name="The Broad Institute Genome Sequencing Center for Infectious Disease"/>
            <person name="Wu L."/>
            <person name="Ma J."/>
        </authorList>
    </citation>
    <scope>NUCLEOTIDE SEQUENCE [LARGE SCALE GENOMIC DNA]</scope>
    <source>
        <strain evidence="3">CGMCC 4.7131</strain>
    </source>
</reference>
<feature type="transmembrane region" description="Helical" evidence="1">
    <location>
        <begin position="46"/>
        <end position="66"/>
    </location>
</feature>
<evidence type="ECO:0000313" key="2">
    <source>
        <dbReference type="EMBL" id="MFC5239559.1"/>
    </source>
</evidence>
<gene>
    <name evidence="2" type="ORF">ACFPWV_06490</name>
</gene>
<keyword evidence="1" id="KW-1133">Transmembrane helix</keyword>
<keyword evidence="1" id="KW-0812">Transmembrane</keyword>
<proteinExistence type="predicted"/>
<protein>
    <submittedName>
        <fullName evidence="2">Uncharacterized protein</fullName>
    </submittedName>
</protein>